<dbReference type="EMBL" id="LKLP01000039">
    <property type="protein sequence ID" value="KSU12281.1"/>
    <property type="molecule type" value="Genomic_DNA"/>
</dbReference>
<proteinExistence type="predicted"/>
<dbReference type="Proteomes" id="UP000054230">
    <property type="component" value="Unassembled WGS sequence"/>
</dbReference>
<dbReference type="RefSeq" id="WP_058209341.1">
    <property type="nucleotide sequence ID" value="NZ_LKLP01000039.1"/>
</dbReference>
<evidence type="ECO:0000313" key="1">
    <source>
        <dbReference type="EMBL" id="KSU12281.1"/>
    </source>
</evidence>
<reference evidence="2" key="1">
    <citation type="submission" date="2015-10" db="EMBL/GenBank/DDBJ databases">
        <title>Draft Genome Sequences of 11 Lactococcus lactis subspecies cremoris strains.</title>
        <authorList>
            <person name="Wels M."/>
            <person name="Backus L."/>
            <person name="Boekhorst J."/>
            <person name="Dijkstra A."/>
            <person name="Beerthuizen M."/>
            <person name="Kelly W."/>
            <person name="Siezen R."/>
            <person name="Bachmann H."/>
            <person name="Van Hijum S."/>
        </authorList>
    </citation>
    <scope>NUCLEOTIDE SEQUENCE [LARGE SCALE GENOMIC DNA]</scope>
    <source>
        <strain evidence="2">LMG8520</strain>
    </source>
</reference>
<evidence type="ECO:0000313" key="2">
    <source>
        <dbReference type="Proteomes" id="UP000054230"/>
    </source>
</evidence>
<sequence>MFYKKELKNAYNILEIQQAYERECQRRFLSLKQLFPDNYKRMVILEHLTIWIIAEKYAISLFGNSDRYWILQK</sequence>
<dbReference type="AlphaFoldDB" id="A0A0V8DFY6"/>
<gene>
    <name evidence="1" type="ORF">LMG8520_0685</name>
</gene>
<comment type="caution">
    <text evidence="1">The sequence shown here is derived from an EMBL/GenBank/DDBJ whole genome shotgun (WGS) entry which is preliminary data.</text>
</comment>
<protein>
    <submittedName>
        <fullName evidence="1">Uncharacterized protein</fullName>
    </submittedName>
</protein>
<accession>A0A0V8DFY6</accession>
<name>A0A0V8DFY6_LACLL</name>
<dbReference type="PATRIC" id="fig|1360.106.peg.2113"/>
<organism evidence="1 2">
    <name type="scientific">Lactococcus lactis subsp. lactis</name>
    <name type="common">Streptococcus lactis</name>
    <dbReference type="NCBI Taxonomy" id="1360"/>
    <lineage>
        <taxon>Bacteria</taxon>
        <taxon>Bacillati</taxon>
        <taxon>Bacillota</taxon>
        <taxon>Bacilli</taxon>
        <taxon>Lactobacillales</taxon>
        <taxon>Streptococcaceae</taxon>
        <taxon>Lactococcus</taxon>
    </lineage>
</organism>